<dbReference type="InterPro" id="IPR012337">
    <property type="entry name" value="RNaseH-like_sf"/>
</dbReference>
<dbReference type="SUPFAM" id="SSF53098">
    <property type="entry name" value="Ribonuclease H-like"/>
    <property type="match status" value="1"/>
</dbReference>
<name>A0AAD9G298_9STRA</name>
<dbReference type="Proteomes" id="UP001259832">
    <property type="component" value="Unassembled WGS sequence"/>
</dbReference>
<evidence type="ECO:0000313" key="4">
    <source>
        <dbReference type="Proteomes" id="UP001259832"/>
    </source>
</evidence>
<reference evidence="3" key="1">
    <citation type="submission" date="2023-08" db="EMBL/GenBank/DDBJ databases">
        <title>Reference Genome Resource for the Citrus Pathogen Phytophthora citrophthora.</title>
        <authorList>
            <person name="Moller H."/>
            <person name="Coetzee B."/>
            <person name="Rose L.J."/>
            <person name="Van Niekerk J.M."/>
        </authorList>
    </citation>
    <scope>NUCLEOTIDE SEQUENCE</scope>
    <source>
        <strain evidence="3">STE-U-9442</strain>
    </source>
</reference>
<gene>
    <name evidence="3" type="ORF">P3T76_014213</name>
</gene>
<feature type="region of interest" description="Disordered" evidence="1">
    <location>
        <begin position="282"/>
        <end position="302"/>
    </location>
</feature>
<dbReference type="GO" id="GO:0046983">
    <property type="term" value="F:protein dimerization activity"/>
    <property type="evidence" value="ECO:0007669"/>
    <property type="project" value="InterPro"/>
</dbReference>
<comment type="caution">
    <text evidence="3">The sequence shown here is derived from an EMBL/GenBank/DDBJ whole genome shotgun (WGS) entry which is preliminary data.</text>
</comment>
<keyword evidence="4" id="KW-1185">Reference proteome</keyword>
<dbReference type="AlphaFoldDB" id="A0AAD9G298"/>
<dbReference type="EMBL" id="JASMQC010000040">
    <property type="protein sequence ID" value="KAK1930253.1"/>
    <property type="molecule type" value="Genomic_DNA"/>
</dbReference>
<evidence type="ECO:0000259" key="2">
    <source>
        <dbReference type="Pfam" id="PF05699"/>
    </source>
</evidence>
<proteinExistence type="predicted"/>
<sequence length="317" mass="36326">MIWSNASAKRQKRTSDYFQSVEQQASFERDFLEIQSECGFPDLFVERGSAKQLFSRIPHFELSSRKELGGRIFQTHTQRQPKMNLKRVCMKNKTKQEEELISRASSFALDVSCSSNYFRLDGTITQSPRPCQWKGCLSEQQSRGGILGVVLRMTRVNAPVLGIVFKAVTKQAASVTAAMNSSARREIWWTLNVSFGRCPRRRFVCKKMRTGVLQPDVAIQFWVHVADSWYGKNSKLPQLAKVLLSVTVSTVTCRQYFSELGIIHTSKRNRLKFEKVRNRNREKLDGEMEKREKDPVDPAKRAEVRVPSVSESLASFC</sequence>
<dbReference type="InterPro" id="IPR008906">
    <property type="entry name" value="HATC_C_dom"/>
</dbReference>
<protein>
    <recommendedName>
        <fullName evidence="2">HAT C-terminal dimerisation domain-containing protein</fullName>
    </recommendedName>
</protein>
<evidence type="ECO:0000313" key="3">
    <source>
        <dbReference type="EMBL" id="KAK1930253.1"/>
    </source>
</evidence>
<accession>A0AAD9G298</accession>
<organism evidence="3 4">
    <name type="scientific">Phytophthora citrophthora</name>
    <dbReference type="NCBI Taxonomy" id="4793"/>
    <lineage>
        <taxon>Eukaryota</taxon>
        <taxon>Sar</taxon>
        <taxon>Stramenopiles</taxon>
        <taxon>Oomycota</taxon>
        <taxon>Peronosporomycetes</taxon>
        <taxon>Peronosporales</taxon>
        <taxon>Peronosporaceae</taxon>
        <taxon>Phytophthora</taxon>
    </lineage>
</organism>
<evidence type="ECO:0000256" key="1">
    <source>
        <dbReference type="SAM" id="MobiDB-lite"/>
    </source>
</evidence>
<dbReference type="Pfam" id="PF05699">
    <property type="entry name" value="Dimer_Tnp_hAT"/>
    <property type="match status" value="1"/>
</dbReference>
<feature type="domain" description="HAT C-terminal dimerisation" evidence="2">
    <location>
        <begin position="235"/>
        <end position="276"/>
    </location>
</feature>